<evidence type="ECO:0000256" key="2">
    <source>
        <dbReference type="ARBA" id="ARBA00022723"/>
    </source>
</evidence>
<feature type="binding site" evidence="5">
    <location>
        <position position="88"/>
    </location>
    <ligand>
        <name>Mg(2+)</name>
        <dbReference type="ChEBI" id="CHEBI:18420"/>
        <label>1</label>
        <note>catalytic</note>
    </ligand>
</feature>
<protein>
    <recommendedName>
        <fullName evidence="8">Inositol monophosphatase</fullName>
    </recommendedName>
</protein>
<evidence type="ECO:0000256" key="3">
    <source>
        <dbReference type="ARBA" id="ARBA00022801"/>
    </source>
</evidence>
<feature type="binding site" evidence="5">
    <location>
        <position position="67"/>
    </location>
    <ligand>
        <name>Mg(2+)</name>
        <dbReference type="ChEBI" id="CHEBI:18420"/>
        <label>1</label>
        <note>catalytic</note>
    </ligand>
</feature>
<accession>A0A074K0N1</accession>
<evidence type="ECO:0000256" key="1">
    <source>
        <dbReference type="ARBA" id="ARBA00009759"/>
    </source>
</evidence>
<evidence type="ECO:0000256" key="4">
    <source>
        <dbReference type="ARBA" id="ARBA00022842"/>
    </source>
</evidence>
<evidence type="ECO:0008006" key="8">
    <source>
        <dbReference type="Google" id="ProtNLM"/>
    </source>
</evidence>
<dbReference type="GO" id="GO:0008934">
    <property type="term" value="F:inositol monophosphate 1-phosphatase activity"/>
    <property type="evidence" value="ECO:0007669"/>
    <property type="project" value="TreeGrafter"/>
</dbReference>
<organism evidence="6 7">
    <name type="scientific">Thioclava indica</name>
    <dbReference type="NCBI Taxonomy" id="1353528"/>
    <lineage>
        <taxon>Bacteria</taxon>
        <taxon>Pseudomonadati</taxon>
        <taxon>Pseudomonadota</taxon>
        <taxon>Alphaproteobacteria</taxon>
        <taxon>Rhodobacterales</taxon>
        <taxon>Paracoccaceae</taxon>
        <taxon>Thioclava</taxon>
    </lineage>
</organism>
<name>A0A074K0N1_9RHOB</name>
<dbReference type="OrthoDB" id="9785695at2"/>
<dbReference type="CDD" id="cd01638">
    <property type="entry name" value="CysQ"/>
    <property type="match status" value="1"/>
</dbReference>
<dbReference type="Gene3D" id="3.40.190.80">
    <property type="match status" value="1"/>
</dbReference>
<feature type="binding site" evidence="5">
    <location>
        <position position="206"/>
    </location>
    <ligand>
        <name>Mg(2+)</name>
        <dbReference type="ChEBI" id="CHEBI:18420"/>
        <label>1</label>
        <note>catalytic</note>
    </ligand>
</feature>
<feature type="binding site" evidence="5">
    <location>
        <position position="87"/>
    </location>
    <ligand>
        <name>Mg(2+)</name>
        <dbReference type="ChEBI" id="CHEBI:18420"/>
        <label>1</label>
        <note>catalytic</note>
    </ligand>
</feature>
<gene>
    <name evidence="6" type="ORF">DT23_09560</name>
</gene>
<comment type="cofactor">
    <cofactor evidence="5">
        <name>Mg(2+)</name>
        <dbReference type="ChEBI" id="CHEBI:18420"/>
    </cofactor>
</comment>
<dbReference type="AlphaFoldDB" id="A0A074K0N1"/>
<dbReference type="Proteomes" id="UP000027471">
    <property type="component" value="Unassembled WGS sequence"/>
</dbReference>
<dbReference type="GO" id="GO:0046872">
    <property type="term" value="F:metal ion binding"/>
    <property type="evidence" value="ECO:0007669"/>
    <property type="project" value="UniProtKB-KW"/>
</dbReference>
<keyword evidence="2 5" id="KW-0479">Metal-binding</keyword>
<dbReference type="PROSITE" id="PS00629">
    <property type="entry name" value="IMP_1"/>
    <property type="match status" value="1"/>
</dbReference>
<keyword evidence="7" id="KW-1185">Reference proteome</keyword>
<dbReference type="SUPFAM" id="SSF56655">
    <property type="entry name" value="Carbohydrate phosphatase"/>
    <property type="match status" value="1"/>
</dbReference>
<dbReference type="PRINTS" id="PR00377">
    <property type="entry name" value="IMPHPHTASES"/>
</dbReference>
<dbReference type="Pfam" id="PF00459">
    <property type="entry name" value="Inositol_P"/>
    <property type="match status" value="1"/>
</dbReference>
<sequence>MPVTDLKLLCDAAEEAGKIALRYWQRDPKAWDKEDGAGPVSEADLAVNTMLEQNLRAARPDYGWLSEESVDDPARVDAEQAFIIDPIDGTRAFLHGDGGFAHALAVAQAGRIVAGVVHLPALGMTYSATINGPALLNGAPITTGNRAEIDGAEVLTSKLSDNPSQWKRGVPGYHRHFRSSLAWRMCLVAEGKFDATISLRPAWEWDTAAASLIAERAGLVSTDRQGKALRFNAPVPQSNGLVVANPALHAAFLNELSVWPG</sequence>
<dbReference type="InterPro" id="IPR020583">
    <property type="entry name" value="Inositol_monoP_metal-BS"/>
</dbReference>
<feature type="binding site" evidence="5">
    <location>
        <position position="85"/>
    </location>
    <ligand>
        <name>Mg(2+)</name>
        <dbReference type="ChEBI" id="CHEBI:18420"/>
        <label>1</label>
        <note>catalytic</note>
    </ligand>
</feature>
<dbReference type="RefSeq" id="WP_038127931.1">
    <property type="nucleotide sequence ID" value="NZ_AUNB01000002.1"/>
</dbReference>
<dbReference type="GO" id="GO:0006020">
    <property type="term" value="P:inositol metabolic process"/>
    <property type="evidence" value="ECO:0007669"/>
    <property type="project" value="TreeGrafter"/>
</dbReference>
<dbReference type="PANTHER" id="PTHR20854">
    <property type="entry name" value="INOSITOL MONOPHOSPHATASE"/>
    <property type="match status" value="1"/>
</dbReference>
<dbReference type="EMBL" id="AUNB01000002">
    <property type="protein sequence ID" value="KEO61328.1"/>
    <property type="molecule type" value="Genomic_DNA"/>
</dbReference>
<dbReference type="PANTHER" id="PTHR20854:SF4">
    <property type="entry name" value="INOSITOL-1-MONOPHOSPHATASE-RELATED"/>
    <property type="match status" value="1"/>
</dbReference>
<evidence type="ECO:0000313" key="6">
    <source>
        <dbReference type="EMBL" id="KEO61328.1"/>
    </source>
</evidence>
<dbReference type="GO" id="GO:0007165">
    <property type="term" value="P:signal transduction"/>
    <property type="evidence" value="ECO:0007669"/>
    <property type="project" value="TreeGrafter"/>
</dbReference>
<evidence type="ECO:0000256" key="5">
    <source>
        <dbReference type="PIRSR" id="PIRSR600760-2"/>
    </source>
</evidence>
<reference evidence="6 7" key="1">
    <citation type="journal article" date="2015" name="Antonie Van Leeuwenhoek">
        <title>Thioclava indica sp. nov., isolated from surface seawater of the Indian Ocean.</title>
        <authorList>
            <person name="Liu Y."/>
            <person name="Lai Q."/>
            <person name="Du J."/>
            <person name="Xu H."/>
            <person name="Jiang L."/>
            <person name="Shao Z."/>
        </authorList>
    </citation>
    <scope>NUCLEOTIDE SEQUENCE [LARGE SCALE GENOMIC DNA]</scope>
    <source>
        <strain evidence="6 7">DT23-4</strain>
    </source>
</reference>
<dbReference type="InterPro" id="IPR000760">
    <property type="entry name" value="Inositol_monophosphatase-like"/>
</dbReference>
<keyword evidence="4 5" id="KW-0460">Magnesium</keyword>
<proteinExistence type="inferred from homology"/>
<keyword evidence="3" id="KW-0378">Hydrolase</keyword>
<dbReference type="eggNOG" id="COG0483">
    <property type="taxonomic scope" value="Bacteria"/>
</dbReference>
<evidence type="ECO:0000313" key="7">
    <source>
        <dbReference type="Proteomes" id="UP000027471"/>
    </source>
</evidence>
<comment type="similarity">
    <text evidence="1">Belongs to the inositol monophosphatase superfamily.</text>
</comment>
<dbReference type="Gene3D" id="3.30.540.10">
    <property type="entry name" value="Fructose-1,6-Bisphosphatase, subunit A, domain 1"/>
    <property type="match status" value="1"/>
</dbReference>
<dbReference type="STRING" id="1353528.DT23_09560"/>
<comment type="caution">
    <text evidence="6">The sequence shown here is derived from an EMBL/GenBank/DDBJ whole genome shotgun (WGS) entry which is preliminary data.</text>
</comment>